<dbReference type="AlphaFoldDB" id="J9GHQ4"/>
<organism evidence="1">
    <name type="scientific">gut metagenome</name>
    <dbReference type="NCBI Taxonomy" id="749906"/>
    <lineage>
        <taxon>unclassified sequences</taxon>
        <taxon>metagenomes</taxon>
        <taxon>organismal metagenomes</taxon>
    </lineage>
</organism>
<protein>
    <submittedName>
        <fullName evidence="1">Uncharacterized protein</fullName>
    </submittedName>
</protein>
<proteinExistence type="predicted"/>
<evidence type="ECO:0000313" key="1">
    <source>
        <dbReference type="EMBL" id="EJX01438.1"/>
    </source>
</evidence>
<sequence length="108" mass="12699">MKEYELSLEFWLCSALIDRFIFPFQFFEYEMDDEIWFCRASSTDGELYLLFDGLEKFTDALNVVPGLALGSCECVHLNAKFLVWKKSELPFSPVWSLEYVRAKLPLHL</sequence>
<name>J9GHQ4_9ZZZZ</name>
<comment type="caution">
    <text evidence="1">The sequence shown here is derived from an EMBL/GenBank/DDBJ whole genome shotgun (WGS) entry which is preliminary data.</text>
</comment>
<dbReference type="EMBL" id="AMCI01002958">
    <property type="protein sequence ID" value="EJX01438.1"/>
    <property type="molecule type" value="Genomic_DNA"/>
</dbReference>
<accession>J9GHQ4</accession>
<gene>
    <name evidence="1" type="ORF">EVA_10456</name>
</gene>
<reference evidence="1" key="1">
    <citation type="journal article" date="2012" name="PLoS ONE">
        <title>Gene sets for utilization of primary and secondary nutrition supplies in the distal gut of endangered iberian lynx.</title>
        <authorList>
            <person name="Alcaide M."/>
            <person name="Messina E."/>
            <person name="Richter M."/>
            <person name="Bargiela R."/>
            <person name="Peplies J."/>
            <person name="Huws S.A."/>
            <person name="Newbold C.J."/>
            <person name="Golyshin P.N."/>
            <person name="Simon M.A."/>
            <person name="Lopez G."/>
            <person name="Yakimov M.M."/>
            <person name="Ferrer M."/>
        </authorList>
    </citation>
    <scope>NUCLEOTIDE SEQUENCE</scope>
</reference>